<dbReference type="PANTHER" id="PTHR14212:SF0">
    <property type="entry name" value="U4_U6 SMALL NUCLEAR RIBONUCLEOPROTEIN PRP3"/>
    <property type="match status" value="1"/>
</dbReference>
<feature type="domain" description="Pre-mRNA-splicing factor 3" evidence="7">
    <location>
        <begin position="267"/>
        <end position="480"/>
    </location>
</feature>
<evidence type="ECO:0000259" key="7">
    <source>
        <dbReference type="Pfam" id="PF08572"/>
    </source>
</evidence>
<dbReference type="Proteomes" id="UP000053766">
    <property type="component" value="Unassembled WGS sequence"/>
</dbReference>
<dbReference type="STRING" id="29172.A0A0D8XIS8"/>
<evidence type="ECO:0000256" key="5">
    <source>
        <dbReference type="SAM" id="MobiDB-lite"/>
    </source>
</evidence>
<dbReference type="GO" id="GO:0046540">
    <property type="term" value="C:U4/U6 x U5 tri-snRNP complex"/>
    <property type="evidence" value="ECO:0007669"/>
    <property type="project" value="InterPro"/>
</dbReference>
<keyword evidence="2" id="KW-0507">mRNA processing</keyword>
<evidence type="ECO:0000256" key="4">
    <source>
        <dbReference type="ARBA" id="ARBA00023242"/>
    </source>
</evidence>
<protein>
    <submittedName>
        <fullName evidence="8">Pre-mRNA processing factor 3</fullName>
    </submittedName>
</protein>
<dbReference type="InterPro" id="IPR010541">
    <property type="entry name" value="Prp3_C"/>
</dbReference>
<reference evidence="8 9" key="1">
    <citation type="submission" date="2013-11" db="EMBL/GenBank/DDBJ databases">
        <title>Draft genome of the bovine lungworm Dictyocaulus viviparus.</title>
        <authorList>
            <person name="Mitreva M."/>
        </authorList>
    </citation>
    <scope>NUCLEOTIDE SEQUENCE [LARGE SCALE GENOMIC DNA]</scope>
    <source>
        <strain evidence="8 9">HannoverDv2000</strain>
    </source>
</reference>
<feature type="domain" description="Small nuclear ribonucleoprotein Prp3 C-terminal" evidence="6">
    <location>
        <begin position="503"/>
        <end position="655"/>
    </location>
</feature>
<accession>A0A0D8XIS8</accession>
<evidence type="ECO:0000313" key="8">
    <source>
        <dbReference type="EMBL" id="KJH44555.1"/>
    </source>
</evidence>
<reference evidence="9" key="2">
    <citation type="journal article" date="2016" name="Sci. Rep.">
        <title>Dictyocaulus viviparus genome, variome and transcriptome elucidate lungworm biology and support future intervention.</title>
        <authorList>
            <person name="McNulty S.N."/>
            <person name="Strube C."/>
            <person name="Rosa B.A."/>
            <person name="Martin J.C."/>
            <person name="Tyagi R."/>
            <person name="Choi Y.J."/>
            <person name="Wang Q."/>
            <person name="Hallsworth Pepin K."/>
            <person name="Zhang X."/>
            <person name="Ozersky P."/>
            <person name="Wilson R.K."/>
            <person name="Sternberg P.W."/>
            <person name="Gasser R.B."/>
            <person name="Mitreva M."/>
        </authorList>
    </citation>
    <scope>NUCLEOTIDE SEQUENCE [LARGE SCALE GENOMIC DNA]</scope>
    <source>
        <strain evidence="9">HannoverDv2000</strain>
    </source>
</reference>
<gene>
    <name evidence="8" type="ORF">DICVIV_09420</name>
</gene>
<dbReference type="AlphaFoldDB" id="A0A0D8XIS8"/>
<dbReference type="OrthoDB" id="10264544at2759"/>
<keyword evidence="3" id="KW-0508">mRNA splicing</keyword>
<evidence type="ECO:0000256" key="2">
    <source>
        <dbReference type="ARBA" id="ARBA00022664"/>
    </source>
</evidence>
<dbReference type="GO" id="GO:0000398">
    <property type="term" value="P:mRNA splicing, via spliceosome"/>
    <property type="evidence" value="ECO:0007669"/>
    <property type="project" value="InterPro"/>
</dbReference>
<dbReference type="CDD" id="cd24162">
    <property type="entry name" value="Prp3_C"/>
    <property type="match status" value="1"/>
</dbReference>
<evidence type="ECO:0000313" key="9">
    <source>
        <dbReference type="Proteomes" id="UP000053766"/>
    </source>
</evidence>
<name>A0A0D8XIS8_DICVI</name>
<dbReference type="InterPro" id="IPR027104">
    <property type="entry name" value="Prp3"/>
</dbReference>
<organism evidence="8 9">
    <name type="scientific">Dictyocaulus viviparus</name>
    <name type="common">Bovine lungworm</name>
    <dbReference type="NCBI Taxonomy" id="29172"/>
    <lineage>
        <taxon>Eukaryota</taxon>
        <taxon>Metazoa</taxon>
        <taxon>Ecdysozoa</taxon>
        <taxon>Nematoda</taxon>
        <taxon>Chromadorea</taxon>
        <taxon>Rhabditida</taxon>
        <taxon>Rhabditina</taxon>
        <taxon>Rhabditomorpha</taxon>
        <taxon>Strongyloidea</taxon>
        <taxon>Metastrongylidae</taxon>
        <taxon>Dictyocaulus</taxon>
    </lineage>
</organism>
<feature type="region of interest" description="Disordered" evidence="5">
    <location>
        <begin position="74"/>
        <end position="124"/>
    </location>
</feature>
<dbReference type="InterPro" id="IPR013881">
    <property type="entry name" value="Pre-mRNA_splic_Prp3_dom"/>
</dbReference>
<evidence type="ECO:0000256" key="3">
    <source>
        <dbReference type="ARBA" id="ARBA00023187"/>
    </source>
</evidence>
<sequence>MGHDELEEICDRYLSRREEQQKVTEAIERCLRKGYDYDKMKDRVLEAITDSHRAHKVISAVCIAYPQFRKRTKFEENKNDAKRSKKDRSTRDRSHESGRAREKDRINGRDRERRRREEEATKKELEKNLAKELYQKKLEEEEAKKNVVVTEETLRAKELMYKAQQEIEERKRQLGLAAVSANLMGTTTQLPSSAKNVALRPQEAQMFIQASMNKKNRVDELKAKLAKATSTINSLVRPNAPVMAPLPEIAPGILKEREEEPEEELLEFVDPRISARPAERKKKMFNFHEKGEFEQLANRQRAVAKLERLQAEISQAAKSTGISSAVKLAMITPAGKSSDDVPVIEWWDSIVLECDNYDDIPSVNVETRFKDTISELVEHPIKLRAPTDPLAPQYLKVYLTARERKKIRRQNRKEMQKERTEMIRIGLAKAPAPKVKISNLMRVLGSDAVQDPTKMEAHVRKQMADRLKRHQQANAERKLTDEQKAAKKAKKIAEDTSLAVHVSVYRVKSLLHPAKKFKVEMNAKQLQMTGVILLHKNINLVVVEGGPKQQKFYKNLMLNRIKWEDEVIGQKKDAEKDAPGERNHCQLVIFCLQFQYIIKQGTNSALKLYNRIFQIWEGQVKRRNFRDFNVVTATIEKQARDLLEKHNVAHYWDVAYSTTVLLDGQDSITMKSVVGKLVSEIGILEDRVKAKEAILKCVFASLENSASERQMIRRMCGVTTKVSCTPCLVSLKQNWCVGFEDTICVSFSATNTSKDYQMQAVCHVPISRSVTKCIIIDKNGLCIPFIRLNSGAELLVGFPKSQFFNSTSCSILLEFIHVPSTEKYSDCNFLISLVSTRQCLPVETHGVDIKMPKTWYSLTDFMSAKEHDMRFLLRCLRLSSYVYPLKPLPSFGFADANPDFYCCDFGEWQVFVGHKLKRGLIATSSSIDQPNACIDRIHGFSTELLDAFVNGSNDQVTGQ</sequence>
<dbReference type="Pfam" id="PF06544">
    <property type="entry name" value="Prp3_C"/>
    <property type="match status" value="1"/>
</dbReference>
<keyword evidence="4" id="KW-0539">Nucleus</keyword>
<dbReference type="Pfam" id="PF08572">
    <property type="entry name" value="PRP3"/>
    <property type="match status" value="1"/>
</dbReference>
<dbReference type="EMBL" id="KN716464">
    <property type="protein sequence ID" value="KJH44555.1"/>
    <property type="molecule type" value="Genomic_DNA"/>
</dbReference>
<comment type="subcellular location">
    <subcellularLocation>
        <location evidence="1">Nucleus</location>
    </subcellularLocation>
</comment>
<evidence type="ECO:0000256" key="1">
    <source>
        <dbReference type="ARBA" id="ARBA00004123"/>
    </source>
</evidence>
<dbReference type="PANTHER" id="PTHR14212">
    <property type="entry name" value="U4/U6-ASSOCIATED RNA SPLICING FACTOR-RELATED"/>
    <property type="match status" value="1"/>
</dbReference>
<keyword evidence="9" id="KW-1185">Reference proteome</keyword>
<evidence type="ECO:0000259" key="6">
    <source>
        <dbReference type="Pfam" id="PF06544"/>
    </source>
</evidence>
<proteinExistence type="predicted"/>